<dbReference type="Proteomes" id="UP001301769">
    <property type="component" value="Unassembled WGS sequence"/>
</dbReference>
<reference evidence="1" key="1">
    <citation type="journal article" date="2023" name="Mol. Phylogenet. Evol.">
        <title>Genome-scale phylogeny and comparative genomics of the fungal order Sordariales.</title>
        <authorList>
            <person name="Hensen N."/>
            <person name="Bonometti L."/>
            <person name="Westerberg I."/>
            <person name="Brannstrom I.O."/>
            <person name="Guillou S."/>
            <person name="Cros-Aarteil S."/>
            <person name="Calhoun S."/>
            <person name="Haridas S."/>
            <person name="Kuo A."/>
            <person name="Mondo S."/>
            <person name="Pangilinan J."/>
            <person name="Riley R."/>
            <person name="LaButti K."/>
            <person name="Andreopoulos B."/>
            <person name="Lipzen A."/>
            <person name="Chen C."/>
            <person name="Yan M."/>
            <person name="Daum C."/>
            <person name="Ng V."/>
            <person name="Clum A."/>
            <person name="Steindorff A."/>
            <person name="Ohm R.A."/>
            <person name="Martin F."/>
            <person name="Silar P."/>
            <person name="Natvig D.O."/>
            <person name="Lalanne C."/>
            <person name="Gautier V."/>
            <person name="Ament-Velasquez S.L."/>
            <person name="Kruys A."/>
            <person name="Hutchinson M.I."/>
            <person name="Powell A.J."/>
            <person name="Barry K."/>
            <person name="Miller A.N."/>
            <person name="Grigoriev I.V."/>
            <person name="Debuchy R."/>
            <person name="Gladieux P."/>
            <person name="Hiltunen Thoren M."/>
            <person name="Johannesson H."/>
        </authorList>
    </citation>
    <scope>NUCLEOTIDE SEQUENCE</scope>
    <source>
        <strain evidence="1">PSN293</strain>
    </source>
</reference>
<evidence type="ECO:0000313" key="1">
    <source>
        <dbReference type="EMBL" id="KAK4207642.1"/>
    </source>
</evidence>
<name>A0AAN6Y1K0_9PEZI</name>
<keyword evidence="2" id="KW-1185">Reference proteome</keyword>
<gene>
    <name evidence="1" type="ORF">QBC37DRAFT_298305</name>
</gene>
<proteinExistence type="predicted"/>
<sequence length="238" mass="27868">MVELPFDVIPHFPRRLESCGFEHTVGFVHFLLRKYSISDLSFNTDWDVTISSLVKRMGQVFETEVRFGIFRCFGSILLWRRTQEEKTAPVLYEGRTVPSWSWMAYSGGINFIIDRTDRLHVPRSKDLDFTKDGKALKVQVRTFHGNCQMEKREEEYALVDGTKTVGFLWFDVADLIHFKDCNCVVVSMIWDYEEKDARKTYHVLIVRKGSGRRRYKRLGVGKVEAQYVSREFVAGTLW</sequence>
<dbReference type="AlphaFoldDB" id="A0AAN6Y1K0"/>
<accession>A0AAN6Y1K0</accession>
<dbReference type="EMBL" id="MU858282">
    <property type="protein sequence ID" value="KAK4207642.1"/>
    <property type="molecule type" value="Genomic_DNA"/>
</dbReference>
<comment type="caution">
    <text evidence="1">The sequence shown here is derived from an EMBL/GenBank/DDBJ whole genome shotgun (WGS) entry which is preliminary data.</text>
</comment>
<evidence type="ECO:0000313" key="2">
    <source>
        <dbReference type="Proteomes" id="UP001301769"/>
    </source>
</evidence>
<protein>
    <submittedName>
        <fullName evidence="1">Uncharacterized protein</fullName>
    </submittedName>
</protein>
<organism evidence="1 2">
    <name type="scientific">Rhypophila decipiens</name>
    <dbReference type="NCBI Taxonomy" id="261697"/>
    <lineage>
        <taxon>Eukaryota</taxon>
        <taxon>Fungi</taxon>
        <taxon>Dikarya</taxon>
        <taxon>Ascomycota</taxon>
        <taxon>Pezizomycotina</taxon>
        <taxon>Sordariomycetes</taxon>
        <taxon>Sordariomycetidae</taxon>
        <taxon>Sordariales</taxon>
        <taxon>Naviculisporaceae</taxon>
        <taxon>Rhypophila</taxon>
    </lineage>
</organism>
<reference evidence="1" key="2">
    <citation type="submission" date="2023-05" db="EMBL/GenBank/DDBJ databases">
        <authorList>
            <consortium name="Lawrence Berkeley National Laboratory"/>
            <person name="Steindorff A."/>
            <person name="Hensen N."/>
            <person name="Bonometti L."/>
            <person name="Westerberg I."/>
            <person name="Brannstrom I.O."/>
            <person name="Guillou S."/>
            <person name="Cros-Aarteil S."/>
            <person name="Calhoun S."/>
            <person name="Haridas S."/>
            <person name="Kuo A."/>
            <person name="Mondo S."/>
            <person name="Pangilinan J."/>
            <person name="Riley R."/>
            <person name="Labutti K."/>
            <person name="Andreopoulos B."/>
            <person name="Lipzen A."/>
            <person name="Chen C."/>
            <person name="Yanf M."/>
            <person name="Daum C."/>
            <person name="Ng V."/>
            <person name="Clum A."/>
            <person name="Ohm R."/>
            <person name="Martin F."/>
            <person name="Silar P."/>
            <person name="Natvig D."/>
            <person name="Lalanne C."/>
            <person name="Gautier V."/>
            <person name="Ament-Velasquez S.L."/>
            <person name="Kruys A."/>
            <person name="Hutchinson M.I."/>
            <person name="Powell A.J."/>
            <person name="Barry K."/>
            <person name="Miller A.N."/>
            <person name="Grigoriev I.V."/>
            <person name="Debuchy R."/>
            <person name="Gladieux P."/>
            <person name="Thoren M.H."/>
            <person name="Johannesson H."/>
        </authorList>
    </citation>
    <scope>NUCLEOTIDE SEQUENCE</scope>
    <source>
        <strain evidence="1">PSN293</strain>
    </source>
</reference>